<accession>A0A7S7NT24</accession>
<evidence type="ECO:0000313" key="1">
    <source>
        <dbReference type="EMBL" id="QOY89313.1"/>
    </source>
</evidence>
<dbReference type="Pfam" id="PF03237">
    <property type="entry name" value="Terminase_6N"/>
    <property type="match status" value="1"/>
</dbReference>
<dbReference type="KEGG" id="pfer:IRI77_04975"/>
<dbReference type="EMBL" id="CP063849">
    <property type="protein sequence ID" value="QOY89313.1"/>
    <property type="molecule type" value="Genomic_DNA"/>
</dbReference>
<protein>
    <recommendedName>
        <fullName evidence="3">Terminase</fullName>
    </recommendedName>
</protein>
<evidence type="ECO:0008006" key="3">
    <source>
        <dbReference type="Google" id="ProtNLM"/>
    </source>
</evidence>
<proteinExistence type="predicted"/>
<organism evidence="1 2">
    <name type="scientific">Paludibaculum fermentans</name>
    <dbReference type="NCBI Taxonomy" id="1473598"/>
    <lineage>
        <taxon>Bacteria</taxon>
        <taxon>Pseudomonadati</taxon>
        <taxon>Acidobacteriota</taxon>
        <taxon>Terriglobia</taxon>
        <taxon>Bryobacterales</taxon>
        <taxon>Bryobacteraceae</taxon>
        <taxon>Paludibaculum</taxon>
    </lineage>
</organism>
<dbReference type="AlphaFoldDB" id="A0A7S7NT24"/>
<reference evidence="1 2" key="1">
    <citation type="submission" date="2020-10" db="EMBL/GenBank/DDBJ databases">
        <title>Complete genome sequence of Paludibaculum fermentans P105T, a facultatively anaerobic acidobacterium capable of dissimilatory Fe(III) reduction.</title>
        <authorList>
            <person name="Dedysh S.N."/>
            <person name="Beletsky A.V."/>
            <person name="Kulichevskaya I.S."/>
            <person name="Mardanov A.V."/>
            <person name="Ravin N.V."/>
        </authorList>
    </citation>
    <scope>NUCLEOTIDE SEQUENCE [LARGE SCALE GENOMIC DNA]</scope>
    <source>
        <strain evidence="1 2">P105</strain>
    </source>
</reference>
<dbReference type="Gene3D" id="3.30.420.280">
    <property type="match status" value="1"/>
</dbReference>
<keyword evidence="2" id="KW-1185">Reference proteome</keyword>
<gene>
    <name evidence="1" type="ORF">IRI77_04975</name>
</gene>
<dbReference type="Proteomes" id="UP000593892">
    <property type="component" value="Chromosome"/>
</dbReference>
<sequence>MKIRREIQYEPLPSQLRFHDSAARFKGFSGPIGSGKSQALCNEAIKLAYLNPGRAGLIGAPTYPMLRDATQTSLFEVLRDNGLPFDFNKAENQLTLKDTGSKIIFRPLDDFERLRGTNLAWFGVDELTYSPEQAWIRLEGRLRDPLARRLCGFAVWTPKGFDWVYERFIQNPVDGYECVQAEPNENRHLLKQVPDFYDRLKRSYDEAFFAQEVLGQYVSPKDGLVYHAFDRKVNVGAAEWDPELPVLWALDFNVNPMSSIVAQQQAERLVVLDEIVLPRASTRDACLEFVRRYPEWPAGLEIFADACASHLQTAGTTDREILQGFFEDYGGSAPVFRIPKRNPPVRDRVGLVNAKLRSANGETGLVVDARCKELMLDFERVRWLEGTGEIDKARDLKRTHLSDAVGYLLWQDSQPEHGVGERNRRLFW</sequence>
<dbReference type="Gene3D" id="3.40.50.300">
    <property type="entry name" value="P-loop containing nucleotide triphosphate hydrolases"/>
    <property type="match status" value="1"/>
</dbReference>
<dbReference type="RefSeq" id="WP_194450975.1">
    <property type="nucleotide sequence ID" value="NZ_CP063849.1"/>
</dbReference>
<dbReference type="InterPro" id="IPR027417">
    <property type="entry name" value="P-loop_NTPase"/>
</dbReference>
<name>A0A7S7NT24_PALFE</name>
<evidence type="ECO:0000313" key="2">
    <source>
        <dbReference type="Proteomes" id="UP000593892"/>
    </source>
</evidence>